<feature type="region of interest" description="Disordered" evidence="1">
    <location>
        <begin position="32"/>
        <end position="56"/>
    </location>
</feature>
<comment type="caution">
    <text evidence="2">The sequence shown here is derived from an EMBL/GenBank/DDBJ whole genome shotgun (WGS) entry which is preliminary data.</text>
</comment>
<proteinExistence type="predicted"/>
<gene>
    <name evidence="2" type="ORF">TNCT_325601</name>
</gene>
<feature type="compositionally biased region" description="Basic residues" evidence="1">
    <location>
        <begin position="32"/>
        <end position="49"/>
    </location>
</feature>
<accession>A0A8X6H7X1</accession>
<evidence type="ECO:0000256" key="1">
    <source>
        <dbReference type="SAM" id="MobiDB-lite"/>
    </source>
</evidence>
<protein>
    <submittedName>
        <fullName evidence="2">Uncharacterized protein</fullName>
    </submittedName>
</protein>
<dbReference type="EMBL" id="BMAO01037309">
    <property type="protein sequence ID" value="GFR16850.1"/>
    <property type="molecule type" value="Genomic_DNA"/>
</dbReference>
<reference evidence="2" key="1">
    <citation type="submission" date="2020-07" db="EMBL/GenBank/DDBJ databases">
        <title>Multicomponent nature underlies the extraordinary mechanical properties of spider dragline silk.</title>
        <authorList>
            <person name="Kono N."/>
            <person name="Nakamura H."/>
            <person name="Mori M."/>
            <person name="Yoshida Y."/>
            <person name="Ohtoshi R."/>
            <person name="Malay A.D."/>
            <person name="Moran D.A.P."/>
            <person name="Tomita M."/>
            <person name="Numata K."/>
            <person name="Arakawa K."/>
        </authorList>
    </citation>
    <scope>NUCLEOTIDE SEQUENCE</scope>
</reference>
<dbReference type="Proteomes" id="UP000887116">
    <property type="component" value="Unassembled WGS sequence"/>
</dbReference>
<organism evidence="2 3">
    <name type="scientific">Trichonephila clavata</name>
    <name type="common">Joro spider</name>
    <name type="synonym">Nephila clavata</name>
    <dbReference type="NCBI Taxonomy" id="2740835"/>
    <lineage>
        <taxon>Eukaryota</taxon>
        <taxon>Metazoa</taxon>
        <taxon>Ecdysozoa</taxon>
        <taxon>Arthropoda</taxon>
        <taxon>Chelicerata</taxon>
        <taxon>Arachnida</taxon>
        <taxon>Araneae</taxon>
        <taxon>Araneomorphae</taxon>
        <taxon>Entelegynae</taxon>
        <taxon>Araneoidea</taxon>
        <taxon>Nephilidae</taxon>
        <taxon>Trichonephila</taxon>
    </lineage>
</organism>
<keyword evidence="3" id="KW-1185">Reference proteome</keyword>
<evidence type="ECO:0000313" key="2">
    <source>
        <dbReference type="EMBL" id="GFR16850.1"/>
    </source>
</evidence>
<sequence length="118" mass="13282">MMPLAMPDCNLSPSPLKEIKNILDMEKRFLKKRPRKKKVPPTMSRKKSPFRGPGVGMHGTCNLRSLHNLANADRQQCISLLFKDFFKSSGLVVASSSLGYLHKEDCSSTKPPPLKPFR</sequence>
<dbReference type="AlphaFoldDB" id="A0A8X6H7X1"/>
<name>A0A8X6H7X1_TRICU</name>
<evidence type="ECO:0000313" key="3">
    <source>
        <dbReference type="Proteomes" id="UP000887116"/>
    </source>
</evidence>